<protein>
    <submittedName>
        <fullName evidence="6">Transcriptional regulator, TetR family</fullName>
    </submittedName>
</protein>
<dbReference type="AlphaFoldDB" id="C8X097"/>
<evidence type="ECO:0000256" key="4">
    <source>
        <dbReference type="PROSITE-ProRule" id="PRU00335"/>
    </source>
</evidence>
<dbReference type="eggNOG" id="COG1309">
    <property type="taxonomic scope" value="Bacteria"/>
</dbReference>
<evidence type="ECO:0000313" key="6">
    <source>
        <dbReference type="EMBL" id="ACV67722.1"/>
    </source>
</evidence>
<dbReference type="STRING" id="485915.Dret_0425"/>
<feature type="domain" description="HTH tetR-type" evidence="5">
    <location>
        <begin position="1"/>
        <end position="61"/>
    </location>
</feature>
<keyword evidence="1" id="KW-0805">Transcription regulation</keyword>
<dbReference type="InterPro" id="IPR009057">
    <property type="entry name" value="Homeodomain-like_sf"/>
</dbReference>
<dbReference type="EMBL" id="CP001734">
    <property type="protein sequence ID" value="ACV67722.1"/>
    <property type="molecule type" value="Genomic_DNA"/>
</dbReference>
<keyword evidence="3" id="KW-0804">Transcription</keyword>
<dbReference type="PANTHER" id="PTHR47506:SF1">
    <property type="entry name" value="HTH-TYPE TRANSCRIPTIONAL REGULATOR YJDC"/>
    <property type="match status" value="1"/>
</dbReference>
<dbReference type="PROSITE" id="PS50977">
    <property type="entry name" value="HTH_TETR_2"/>
    <property type="match status" value="1"/>
</dbReference>
<evidence type="ECO:0000256" key="3">
    <source>
        <dbReference type="ARBA" id="ARBA00023163"/>
    </source>
</evidence>
<sequence length="199" mass="22170">MTKKEAILKAAEELFGELGYTETTFKKIAARAGVALGLVAHHYENKEKLFIAAGLDVLSDLRQSLREEMAKANNGLEGVLHFARRYLEFSLEEGSHFMVLIRCSPFSDMKDNVNKETIGAKFTELYTDLQNCIALGIEDGSIHPEVDPETTSYNVLANLSGSVRTQLLHPYAPPKFYPWALRFIERSLANGNHAGNPPE</sequence>
<organism evidence="6 7">
    <name type="scientific">Desulfohalobium retbaense (strain ATCC 49708 / DSM 5692 / JCM 16813 / HR100)</name>
    <dbReference type="NCBI Taxonomy" id="485915"/>
    <lineage>
        <taxon>Bacteria</taxon>
        <taxon>Pseudomonadati</taxon>
        <taxon>Thermodesulfobacteriota</taxon>
        <taxon>Desulfovibrionia</taxon>
        <taxon>Desulfovibrionales</taxon>
        <taxon>Desulfohalobiaceae</taxon>
        <taxon>Desulfohalobium</taxon>
    </lineage>
</organism>
<reference evidence="6 7" key="2">
    <citation type="journal article" date="2010" name="Stand. Genomic Sci.">
        <title>Complete genome sequence of Desulfohalobium retbaense type strain (HR(100)).</title>
        <authorList>
            <person name="Spring S."/>
            <person name="Nolan M."/>
            <person name="Lapidus A."/>
            <person name="Glavina Del Rio T."/>
            <person name="Copeland A."/>
            <person name="Tice H."/>
            <person name="Cheng J.F."/>
            <person name="Lucas S."/>
            <person name="Land M."/>
            <person name="Chen F."/>
            <person name="Bruce D."/>
            <person name="Goodwin L."/>
            <person name="Pitluck S."/>
            <person name="Ivanova N."/>
            <person name="Mavromatis K."/>
            <person name="Mikhailova N."/>
            <person name="Pati A."/>
            <person name="Chen A."/>
            <person name="Palaniappan K."/>
            <person name="Hauser L."/>
            <person name="Chang Y.J."/>
            <person name="Jeffries C.D."/>
            <person name="Munk C."/>
            <person name="Kiss H."/>
            <person name="Chain P."/>
            <person name="Han C."/>
            <person name="Brettin T."/>
            <person name="Detter J.C."/>
            <person name="Schuler E."/>
            <person name="Goker M."/>
            <person name="Rohde M."/>
            <person name="Bristow J."/>
            <person name="Eisen J.A."/>
            <person name="Markowitz V."/>
            <person name="Hugenholtz P."/>
            <person name="Kyrpides N.C."/>
            <person name="Klenk H.P."/>
        </authorList>
    </citation>
    <scope>NUCLEOTIDE SEQUENCE [LARGE SCALE GENOMIC DNA]</scope>
    <source>
        <strain evidence="6 7">DSM 5692</strain>
    </source>
</reference>
<evidence type="ECO:0000259" key="5">
    <source>
        <dbReference type="PROSITE" id="PS50977"/>
    </source>
</evidence>
<dbReference type="Proteomes" id="UP000001052">
    <property type="component" value="Chromosome"/>
</dbReference>
<reference evidence="7" key="1">
    <citation type="submission" date="2009-09" db="EMBL/GenBank/DDBJ databases">
        <title>The complete chromosome of Desulfohalobium retbaense DSM 5692.</title>
        <authorList>
            <consortium name="US DOE Joint Genome Institute (JGI-PGF)"/>
            <person name="Lucas S."/>
            <person name="Copeland A."/>
            <person name="Lapidus A."/>
            <person name="Glavina del Rio T."/>
            <person name="Dalin E."/>
            <person name="Tice H."/>
            <person name="Bruce D."/>
            <person name="Goodwin L."/>
            <person name="Pitluck S."/>
            <person name="Kyrpides N."/>
            <person name="Mavromatis K."/>
            <person name="Ivanova N."/>
            <person name="Mikhailova N."/>
            <person name="Munk A.C."/>
            <person name="Brettin T."/>
            <person name="Detter J.C."/>
            <person name="Han C."/>
            <person name="Tapia R."/>
            <person name="Larimer F."/>
            <person name="Land M."/>
            <person name="Hauser L."/>
            <person name="Markowitz V."/>
            <person name="Cheng J.-F."/>
            <person name="Hugenholtz P."/>
            <person name="Woyke T."/>
            <person name="Wu D."/>
            <person name="Spring S."/>
            <person name="Klenk H.-P."/>
            <person name="Eisen J.A."/>
        </authorList>
    </citation>
    <scope>NUCLEOTIDE SEQUENCE [LARGE SCALE GENOMIC DNA]</scope>
    <source>
        <strain evidence="7">DSM 5692</strain>
    </source>
</reference>
<dbReference type="RefSeq" id="WP_015750880.1">
    <property type="nucleotide sequence ID" value="NC_013223.1"/>
</dbReference>
<dbReference type="GO" id="GO:0003677">
    <property type="term" value="F:DNA binding"/>
    <property type="evidence" value="ECO:0007669"/>
    <property type="project" value="UniProtKB-UniRule"/>
</dbReference>
<keyword evidence="7" id="KW-1185">Reference proteome</keyword>
<dbReference type="InterPro" id="IPR001647">
    <property type="entry name" value="HTH_TetR"/>
</dbReference>
<name>C8X097_DESRD</name>
<evidence type="ECO:0000256" key="1">
    <source>
        <dbReference type="ARBA" id="ARBA00023015"/>
    </source>
</evidence>
<feature type="DNA-binding region" description="H-T-H motif" evidence="4">
    <location>
        <begin position="24"/>
        <end position="43"/>
    </location>
</feature>
<proteinExistence type="predicted"/>
<dbReference type="HOGENOM" id="CLU_069356_12_2_7"/>
<evidence type="ECO:0000313" key="7">
    <source>
        <dbReference type="Proteomes" id="UP000001052"/>
    </source>
</evidence>
<dbReference type="Pfam" id="PF00440">
    <property type="entry name" value="TetR_N"/>
    <property type="match status" value="1"/>
</dbReference>
<dbReference type="KEGG" id="drt:Dret_0425"/>
<dbReference type="SUPFAM" id="SSF48498">
    <property type="entry name" value="Tetracyclin repressor-like, C-terminal domain"/>
    <property type="match status" value="1"/>
</dbReference>
<dbReference type="PANTHER" id="PTHR47506">
    <property type="entry name" value="TRANSCRIPTIONAL REGULATORY PROTEIN"/>
    <property type="match status" value="1"/>
</dbReference>
<gene>
    <name evidence="6" type="ordered locus">Dret_0425</name>
</gene>
<dbReference type="Gene3D" id="1.10.357.10">
    <property type="entry name" value="Tetracycline Repressor, domain 2"/>
    <property type="match status" value="1"/>
</dbReference>
<dbReference type="InterPro" id="IPR036271">
    <property type="entry name" value="Tet_transcr_reg_TetR-rel_C_sf"/>
</dbReference>
<evidence type="ECO:0000256" key="2">
    <source>
        <dbReference type="ARBA" id="ARBA00023125"/>
    </source>
</evidence>
<dbReference type="SUPFAM" id="SSF46689">
    <property type="entry name" value="Homeodomain-like"/>
    <property type="match status" value="1"/>
</dbReference>
<dbReference type="OrthoDB" id="5511609at2"/>
<keyword evidence="2 4" id="KW-0238">DNA-binding</keyword>
<dbReference type="PRINTS" id="PR00455">
    <property type="entry name" value="HTHTETR"/>
</dbReference>
<dbReference type="Gene3D" id="1.10.10.60">
    <property type="entry name" value="Homeodomain-like"/>
    <property type="match status" value="1"/>
</dbReference>
<accession>C8X097</accession>